<sequence>MSMIMAGTVSAIVTAVSSGMGDGYLQRWLSSYTLAWPIAFVVLLLLRPHVTRLSERLTGAGHSSNTTAPGASRWSQDSDGHDQNRDV</sequence>
<feature type="compositionally biased region" description="Polar residues" evidence="1">
    <location>
        <begin position="61"/>
        <end position="75"/>
    </location>
</feature>
<protein>
    <recommendedName>
        <fullName evidence="5">DUF2798 domain-containing protein</fullName>
    </recommendedName>
</protein>
<dbReference type="InterPro" id="IPR021529">
    <property type="entry name" value="DUF2798"/>
</dbReference>
<feature type="compositionally biased region" description="Basic and acidic residues" evidence="1">
    <location>
        <begin position="76"/>
        <end position="87"/>
    </location>
</feature>
<evidence type="ECO:0000313" key="3">
    <source>
        <dbReference type="EMBL" id="ASP40881.1"/>
    </source>
</evidence>
<evidence type="ECO:0000256" key="1">
    <source>
        <dbReference type="SAM" id="MobiDB-lite"/>
    </source>
</evidence>
<keyword evidence="2" id="KW-1133">Transmembrane helix</keyword>
<dbReference type="OrthoDB" id="8481133at2"/>
<feature type="region of interest" description="Disordered" evidence="1">
    <location>
        <begin position="56"/>
        <end position="87"/>
    </location>
</feature>
<dbReference type="KEGG" id="bsan:CHH28_09640"/>
<keyword evidence="2" id="KW-0812">Transmembrane</keyword>
<dbReference type="EMBL" id="CP022530">
    <property type="protein sequence ID" value="ASP40881.1"/>
    <property type="molecule type" value="Genomic_DNA"/>
</dbReference>
<dbReference type="RefSeq" id="WP_094062033.1">
    <property type="nucleotide sequence ID" value="NZ_CP022530.1"/>
</dbReference>
<feature type="transmembrane region" description="Helical" evidence="2">
    <location>
        <begin position="28"/>
        <end position="46"/>
    </location>
</feature>
<accession>A0A222FR56</accession>
<keyword evidence="4" id="KW-1185">Reference proteome</keyword>
<name>A0A222FR56_9GAMM</name>
<dbReference type="Pfam" id="PF11391">
    <property type="entry name" value="DUF2798"/>
    <property type="match status" value="1"/>
</dbReference>
<evidence type="ECO:0000313" key="4">
    <source>
        <dbReference type="Proteomes" id="UP000202440"/>
    </source>
</evidence>
<evidence type="ECO:0000256" key="2">
    <source>
        <dbReference type="SAM" id="Phobius"/>
    </source>
</evidence>
<organism evidence="3 4">
    <name type="scientific">Bacterioplanes sanyensis</name>
    <dbReference type="NCBI Taxonomy" id="1249553"/>
    <lineage>
        <taxon>Bacteria</taxon>
        <taxon>Pseudomonadati</taxon>
        <taxon>Pseudomonadota</taxon>
        <taxon>Gammaproteobacteria</taxon>
        <taxon>Oceanospirillales</taxon>
        <taxon>Oceanospirillaceae</taxon>
        <taxon>Bacterioplanes</taxon>
    </lineage>
</organism>
<reference evidence="3 4" key="1">
    <citation type="submission" date="2017-07" db="EMBL/GenBank/DDBJ databases">
        <title>Annotated genome sequence of Bacterioplanes sanyensis isolated from Red Sea.</title>
        <authorList>
            <person name="Rehman Z.U."/>
        </authorList>
    </citation>
    <scope>NUCLEOTIDE SEQUENCE [LARGE SCALE GENOMIC DNA]</scope>
    <source>
        <strain evidence="3 4">NV9</strain>
    </source>
</reference>
<dbReference type="AlphaFoldDB" id="A0A222FR56"/>
<keyword evidence="2" id="KW-0472">Membrane</keyword>
<proteinExistence type="predicted"/>
<dbReference type="Proteomes" id="UP000202440">
    <property type="component" value="Chromosome"/>
</dbReference>
<evidence type="ECO:0008006" key="5">
    <source>
        <dbReference type="Google" id="ProtNLM"/>
    </source>
</evidence>
<gene>
    <name evidence="3" type="ORF">CHH28_09640</name>
</gene>